<evidence type="ECO:0000313" key="3">
    <source>
        <dbReference type="Proteomes" id="UP000183015"/>
    </source>
</evidence>
<dbReference type="Proteomes" id="UP000183015">
    <property type="component" value="Unassembled WGS sequence"/>
</dbReference>
<evidence type="ECO:0000256" key="1">
    <source>
        <dbReference type="SAM" id="MobiDB-lite"/>
    </source>
</evidence>
<dbReference type="EMBL" id="FOAZ01000043">
    <property type="protein sequence ID" value="SEM68242.1"/>
    <property type="molecule type" value="Genomic_DNA"/>
</dbReference>
<evidence type="ECO:0000313" key="2">
    <source>
        <dbReference type="EMBL" id="SEM68242.1"/>
    </source>
</evidence>
<name>A0A1H8ABI5_STRJI</name>
<accession>A0A1H8ABI5</accession>
<dbReference type="RefSeq" id="WP_042449623.1">
    <property type="nucleotide sequence ID" value="NZ_BBPN01000016.1"/>
</dbReference>
<feature type="region of interest" description="Disordered" evidence="1">
    <location>
        <begin position="335"/>
        <end position="359"/>
    </location>
</feature>
<gene>
    <name evidence="2" type="ORF">SAMN05414137_14326</name>
</gene>
<dbReference type="AlphaFoldDB" id="A0A1H8ABI5"/>
<protein>
    <submittedName>
        <fullName evidence="2">Uncharacterized protein</fullName>
    </submittedName>
</protein>
<dbReference type="OrthoDB" id="9999901at2"/>
<organism evidence="2 3">
    <name type="scientific">Streptacidiphilus jiangxiensis</name>
    <dbReference type="NCBI Taxonomy" id="235985"/>
    <lineage>
        <taxon>Bacteria</taxon>
        <taxon>Bacillati</taxon>
        <taxon>Actinomycetota</taxon>
        <taxon>Actinomycetes</taxon>
        <taxon>Kitasatosporales</taxon>
        <taxon>Streptomycetaceae</taxon>
        <taxon>Streptacidiphilus</taxon>
    </lineage>
</organism>
<feature type="compositionally biased region" description="Basic and acidic residues" evidence="1">
    <location>
        <begin position="347"/>
        <end position="359"/>
    </location>
</feature>
<sequence>MSTTPPPPAAAQPAPVSAQRSLAEIALDATRSVRTLGTAVGAARSLRSPHDESVADLPWYVPQFGLPDPDTRTVRQLDYVLGRAAAVGTQAPYAAAAAELARAGIHVYVDVTKHAGDGDALALWEHAAGFGPGAVYAGMRSLPAAVLAARTCVGHPDYPAHLEALRRHWLADQVLDDTGMFAAGPADHPELLAALAAAVAGCSNLDVRAFTDDELRRRLWESIAGPGPDVKPLYRHLIGNQSVLILDLAEPCYQARAHAMPTWSPADPSVEEAVLSRLPGQLQQRAEAALGARDRAVLRAYLASQLTWTQAAAEADPGCADPAALGERVRRQLQRFGQEQQRRRAARRGDAAHTGREEQ</sequence>
<proteinExistence type="predicted"/>
<reference evidence="3" key="1">
    <citation type="submission" date="2016-10" db="EMBL/GenBank/DDBJ databases">
        <authorList>
            <person name="Varghese N."/>
        </authorList>
    </citation>
    <scope>NUCLEOTIDE SEQUENCE [LARGE SCALE GENOMIC DNA]</scope>
    <source>
        <strain evidence="3">DSM 45096 / BCRC 16803 / CGMCC 4.1857 / CIP 109030 / JCM 12277 / KCTC 19219 / NBRC 100920 / 33214</strain>
    </source>
</reference>
<keyword evidence="3" id="KW-1185">Reference proteome</keyword>
<dbReference type="STRING" id="235985.SAMN05414137_14326"/>